<accession>G4Q4T8</accession>
<dbReference type="STRING" id="568816.Acin_1986"/>
<dbReference type="AlphaFoldDB" id="G4Q4T8"/>
<gene>
    <name evidence="1" type="ordered locus">Acin_1986</name>
</gene>
<name>G4Q4T8_ACIIR</name>
<dbReference type="InParanoid" id="G4Q4T8"/>
<proteinExistence type="predicted"/>
<evidence type="ECO:0000313" key="2">
    <source>
        <dbReference type="Proteomes" id="UP000007093"/>
    </source>
</evidence>
<protein>
    <recommendedName>
        <fullName evidence="3">Abi-like protein</fullName>
    </recommendedName>
</protein>
<dbReference type="Proteomes" id="UP000007093">
    <property type="component" value="Chromosome"/>
</dbReference>
<reference evidence="1 2" key="1">
    <citation type="journal article" date="2011" name="J. Bacteriol.">
        <title>Complete genome sequence of Acidaminococcus intestini RYC-MR95, a Gram-negative bacterium from the phylum Firmicutes.</title>
        <authorList>
            <person name="D'Auria G."/>
            <person name="Galan J.C."/>
            <person name="Rodriguez-Alcayna M."/>
            <person name="Moya A."/>
            <person name="Baquero F."/>
            <person name="Latorre A."/>
        </authorList>
    </citation>
    <scope>NUCLEOTIDE SEQUENCE [LARGE SCALE GENOMIC DNA]</scope>
    <source>
        <strain evidence="1 2">RyC-MR95</strain>
    </source>
</reference>
<dbReference type="PATRIC" id="fig|568816.4.peg.1925"/>
<dbReference type="Pfam" id="PF07751">
    <property type="entry name" value="Abi_2"/>
    <property type="match status" value="1"/>
</dbReference>
<organism evidence="1 2">
    <name type="scientific">Acidaminococcus intestini (strain RyC-MR95)</name>
    <dbReference type="NCBI Taxonomy" id="568816"/>
    <lineage>
        <taxon>Bacteria</taxon>
        <taxon>Bacillati</taxon>
        <taxon>Bacillota</taxon>
        <taxon>Negativicutes</taxon>
        <taxon>Acidaminococcales</taxon>
        <taxon>Acidaminococcaceae</taxon>
        <taxon>Acidaminococcus</taxon>
    </lineage>
</organism>
<dbReference type="HOGENOM" id="CLU_044962_1_0_9"/>
<keyword evidence="2" id="KW-1185">Reference proteome</keyword>
<dbReference type="InterPro" id="IPR011664">
    <property type="entry name" value="Abi_system_AbiD/AbiF-like"/>
</dbReference>
<dbReference type="EMBL" id="CP003058">
    <property type="protein sequence ID" value="AEQ23193.1"/>
    <property type="molecule type" value="Genomic_DNA"/>
</dbReference>
<evidence type="ECO:0000313" key="1">
    <source>
        <dbReference type="EMBL" id="AEQ23193.1"/>
    </source>
</evidence>
<evidence type="ECO:0008006" key="3">
    <source>
        <dbReference type="Google" id="ProtNLM"/>
    </source>
</evidence>
<sequence>MRGRRSWTEELQRLTSPRPLLFYSFPISNVIIKRKRERSVFMLTIRQMMRYLRNNHNMSIKSNQAHALRNLGYYHGYKGYRFIRTPQNRISFRTFDELLAINNFDMHLKSLLYSKVMFIETALKSYVIEAVLADSKSENINDIFNRSLTYYKTFGAGSHEYKRFFTKRMTLRGSINNTLKRDYGQHNQIVNHFFNQDREIPIWAIFESMTLGDFGTFFWCCNKSVKLYTSKLLGLPSNLDADGELTKDIIFTIKDLRNAIAHNNVIFDARFRTNKISPRLVSLLQKETSVQQIDFQYIDAYIILIIYVLRKMQVTKTECKQLISGYNNSKELLRQQISTPIWNQILGSGTRQNMESLKAFLTRS</sequence>
<dbReference type="KEGG" id="ain:Acin_1986"/>
<dbReference type="eggNOG" id="COG4823">
    <property type="taxonomic scope" value="Bacteria"/>
</dbReference>